<accession>A0A1B9B725</accession>
<name>A0A1B9B725_9BACI</name>
<gene>
    <name evidence="2" type="ORF">A8F95_19330</name>
</gene>
<dbReference type="RefSeq" id="WP_065409702.1">
    <property type="nucleotide sequence ID" value="NZ_MAYT01000004.1"/>
</dbReference>
<evidence type="ECO:0000256" key="1">
    <source>
        <dbReference type="SAM" id="Phobius"/>
    </source>
</evidence>
<dbReference type="Proteomes" id="UP000092578">
    <property type="component" value="Unassembled WGS sequence"/>
</dbReference>
<keyword evidence="1" id="KW-0812">Transmembrane</keyword>
<keyword evidence="1" id="KW-0472">Membrane</keyword>
<sequence>MNMYDNFDHKRGYTRRGEKRGCLTWTILLTILLLVPIVSFGAKFIYETAFRERLLVISHSPHNVHKIEVFEKGAETFFRPSTVRIKHSDSHIDCHIRHDGSSLQPSNVSVTWKNEKEATITLTGDGQTFKTIEFKVTNHEEDSSSFQEVQRTSSF</sequence>
<keyword evidence="3" id="KW-1185">Reference proteome</keyword>
<keyword evidence="1" id="KW-1133">Transmembrane helix</keyword>
<proteinExistence type="predicted"/>
<evidence type="ECO:0000313" key="3">
    <source>
        <dbReference type="Proteomes" id="UP000092578"/>
    </source>
</evidence>
<reference evidence="3" key="1">
    <citation type="submission" date="2016-05" db="EMBL/GenBank/DDBJ databases">
        <authorList>
            <person name="Liu B."/>
            <person name="Wang J."/>
            <person name="Zhu Y."/>
            <person name="Liu G."/>
            <person name="Chen Q."/>
            <person name="Chen Z."/>
            <person name="Lan J."/>
            <person name="Che J."/>
            <person name="Ge C."/>
            <person name="Shi H."/>
            <person name="Pan Z."/>
            <person name="Liu X."/>
        </authorList>
    </citation>
    <scope>NUCLEOTIDE SEQUENCE [LARGE SCALE GENOMIC DNA]</scope>
    <source>
        <strain evidence="3">FJAT-27215</strain>
    </source>
</reference>
<feature type="transmembrane region" description="Helical" evidence="1">
    <location>
        <begin position="21"/>
        <end position="46"/>
    </location>
</feature>
<protein>
    <submittedName>
        <fullName evidence="2">Uncharacterized protein</fullName>
    </submittedName>
</protein>
<evidence type="ECO:0000313" key="2">
    <source>
        <dbReference type="EMBL" id="OCA91878.1"/>
    </source>
</evidence>
<comment type="caution">
    <text evidence="2">The sequence shown here is derived from an EMBL/GenBank/DDBJ whole genome shotgun (WGS) entry which is preliminary data.</text>
</comment>
<dbReference type="AlphaFoldDB" id="A0A1B9B725"/>
<dbReference type="EMBL" id="MAYT01000004">
    <property type="protein sequence ID" value="OCA91878.1"/>
    <property type="molecule type" value="Genomic_DNA"/>
</dbReference>
<organism evidence="2 3">
    <name type="scientific">Pseudobacillus wudalianchiensis</name>
    <dbReference type="NCBI Taxonomy" id="1743143"/>
    <lineage>
        <taxon>Bacteria</taxon>
        <taxon>Bacillati</taxon>
        <taxon>Bacillota</taxon>
        <taxon>Bacilli</taxon>
        <taxon>Bacillales</taxon>
        <taxon>Bacillaceae</taxon>
        <taxon>Pseudobacillus</taxon>
    </lineage>
</organism>